<protein>
    <submittedName>
        <fullName evidence="1">Uncharacterized protein</fullName>
    </submittedName>
</protein>
<proteinExistence type="predicted"/>
<reference evidence="1" key="1">
    <citation type="submission" date="2017-07" db="EMBL/GenBank/DDBJ databases">
        <title>Taro Niue Genome Assembly and Annotation.</title>
        <authorList>
            <person name="Atibalentja N."/>
            <person name="Keating K."/>
            <person name="Fields C.J."/>
        </authorList>
    </citation>
    <scope>NUCLEOTIDE SEQUENCE</scope>
    <source>
        <strain evidence="1">Niue_2</strain>
        <tissue evidence="1">Leaf</tissue>
    </source>
</reference>
<keyword evidence="2" id="KW-1185">Reference proteome</keyword>
<gene>
    <name evidence="1" type="ORF">Taro_056655</name>
</gene>
<evidence type="ECO:0000313" key="1">
    <source>
        <dbReference type="EMBL" id="MQM23589.1"/>
    </source>
</evidence>
<dbReference type="EMBL" id="NMUH01016977">
    <property type="protein sequence ID" value="MQM23589.1"/>
    <property type="molecule type" value="Genomic_DNA"/>
</dbReference>
<name>A0A843XUK5_COLES</name>
<comment type="caution">
    <text evidence="1">The sequence shown here is derived from an EMBL/GenBank/DDBJ whole genome shotgun (WGS) entry which is preliminary data.</text>
</comment>
<dbReference type="AlphaFoldDB" id="A0A843XUK5"/>
<evidence type="ECO:0000313" key="2">
    <source>
        <dbReference type="Proteomes" id="UP000652761"/>
    </source>
</evidence>
<accession>A0A843XUK5</accession>
<organism evidence="1 2">
    <name type="scientific">Colocasia esculenta</name>
    <name type="common">Wild taro</name>
    <name type="synonym">Arum esculentum</name>
    <dbReference type="NCBI Taxonomy" id="4460"/>
    <lineage>
        <taxon>Eukaryota</taxon>
        <taxon>Viridiplantae</taxon>
        <taxon>Streptophyta</taxon>
        <taxon>Embryophyta</taxon>
        <taxon>Tracheophyta</taxon>
        <taxon>Spermatophyta</taxon>
        <taxon>Magnoliopsida</taxon>
        <taxon>Liliopsida</taxon>
        <taxon>Araceae</taxon>
        <taxon>Aroideae</taxon>
        <taxon>Colocasieae</taxon>
        <taxon>Colocasia</taxon>
    </lineage>
</organism>
<dbReference type="Proteomes" id="UP000652761">
    <property type="component" value="Unassembled WGS sequence"/>
</dbReference>
<sequence length="94" mass="10331">MWRSSWWLESRRSSIPSSPFCPVHLLRPARTTFLKPNKGSGADPVNATARCVAFRGLVATALTCRDLIATRPLSRSCCLNLTAQSRSSQPPVAF</sequence>